<evidence type="ECO:0000256" key="3">
    <source>
        <dbReference type="ARBA" id="ARBA00022705"/>
    </source>
</evidence>
<dbReference type="GeneID" id="103517120"/>
<evidence type="ECO:0000256" key="4">
    <source>
        <dbReference type="ARBA" id="ARBA00022763"/>
    </source>
</evidence>
<organism evidence="14 15">
    <name type="scientific">Diaphorina citri</name>
    <name type="common">Asian citrus psyllid</name>
    <dbReference type="NCBI Taxonomy" id="121845"/>
    <lineage>
        <taxon>Eukaryota</taxon>
        <taxon>Metazoa</taxon>
        <taxon>Ecdysozoa</taxon>
        <taxon>Arthropoda</taxon>
        <taxon>Hexapoda</taxon>
        <taxon>Insecta</taxon>
        <taxon>Pterygota</taxon>
        <taxon>Neoptera</taxon>
        <taxon>Paraneoptera</taxon>
        <taxon>Hemiptera</taxon>
        <taxon>Sternorrhyncha</taxon>
        <taxon>Psylloidea</taxon>
        <taxon>Psyllidae</taxon>
        <taxon>Diaphorininae</taxon>
        <taxon>Diaphorina</taxon>
    </lineage>
</organism>
<reference evidence="15" key="1">
    <citation type="submission" date="2025-08" db="UniProtKB">
        <authorList>
            <consortium name="RefSeq"/>
        </authorList>
    </citation>
    <scope>IDENTIFICATION</scope>
</reference>
<comment type="subunit">
    <text evidence="10">Component of the FACT complex.</text>
</comment>
<accession>A0A1S3DF37</accession>
<evidence type="ECO:0000259" key="13">
    <source>
        <dbReference type="SMART" id="SM01287"/>
    </source>
</evidence>
<dbReference type="STRING" id="121845.A0A1S3DF37"/>
<feature type="compositionally biased region" description="Basic and acidic residues" evidence="12">
    <location>
        <begin position="236"/>
        <end position="279"/>
    </location>
</feature>
<dbReference type="Gene3D" id="2.30.29.30">
    <property type="entry name" value="Pleckstrin-homology domain (PH domain)/Phosphotyrosine-binding domain (PTB)"/>
    <property type="match status" value="1"/>
</dbReference>
<dbReference type="Pfam" id="PF08512">
    <property type="entry name" value="Rttp106-like_middle"/>
    <property type="match status" value="1"/>
</dbReference>
<dbReference type="GO" id="GO:0006260">
    <property type="term" value="P:DNA replication"/>
    <property type="evidence" value="ECO:0007669"/>
    <property type="project" value="UniProtKB-KW"/>
</dbReference>
<keyword evidence="8 10" id="KW-0234">DNA repair</keyword>
<evidence type="ECO:0000256" key="9">
    <source>
        <dbReference type="ARBA" id="ARBA00023242"/>
    </source>
</evidence>
<feature type="compositionally biased region" description="Polar residues" evidence="12">
    <location>
        <begin position="317"/>
        <end position="331"/>
    </location>
</feature>
<sequence length="723" mass="83469">MLVMQKVYEPTDVDDEEFSEEEDSEYSEVEHVTKQEIEFDTPFRELGFPGAPYRSTVLLQPTSGCLVNLTEWPPFVISLEDVELVHFERVQFQLKNFDMVFVFKDYHRKVVMINAIPMNMLDHVKEWLKPHSHGSSESTDMSSLSSNQMSFSSMECKKSGLTIYRLGSDVSSLDATPNGSVLRGARSEPNLMSKFHVKTSRKMQQTEREVCMGDEREGTNSDSCYKDSEDLEEEEEVRKEEKEGREDFRKAEKEDFRKESRDELEFEETERRQYEEIGTRSDLVGKDYERVVPSKTGAVGKSAGHVTESENERDWKSQSNVNKDINETEINGTERKSVDSFPPFPYESACSIKQLIESAHFKSISEIEEFKESNKKLKNNDSDNVNNLENKPEIHDIKEGSKSSNNKRNSAEDQSQQKRLKEVQEVFLNRKYVGTEKDEQETGEVNSRLSARENNEKFHITDTSKSAKDTGNNEPSNLAYSNEKVDKIHISIITTDKTDSHAKNTSNNQPVTTNANVAPYNNKAEESHISNTPHEITKNAKNITNNQPPVTINVTHKKEPNTNAKYNTNVEYNKEPNANVKYNKEYNTNVEYKREYAKYDDKIAEITTKLETLLEKSNRHNEQLNSLDVKFNLIKNNYEMERKEMMLKFKSVDSLHQNILSELVKRQMTEAREYQSLIDHYRGQLSERNTEIDRLANTACEACCKRRDTNFLDETGDNSTAQY</sequence>
<evidence type="ECO:0000256" key="8">
    <source>
        <dbReference type="ARBA" id="ARBA00023204"/>
    </source>
</evidence>
<keyword evidence="6 11" id="KW-0175">Coiled coil</keyword>
<keyword evidence="3 10" id="KW-0235">DNA replication</keyword>
<feature type="compositionally biased region" description="Basic and acidic residues" evidence="12">
    <location>
        <begin position="307"/>
        <end position="316"/>
    </location>
</feature>
<evidence type="ECO:0000256" key="2">
    <source>
        <dbReference type="ARBA" id="ARBA00022454"/>
    </source>
</evidence>
<comment type="similarity">
    <text evidence="1 10">Belongs to the peptidase M24 family. SPT16 subfamily.</text>
</comment>
<dbReference type="PaxDb" id="121845-A0A1S3DF37"/>
<protein>
    <recommendedName>
        <fullName evidence="10">FACT complex subunit</fullName>
    </recommendedName>
</protein>
<keyword evidence="14" id="KW-1185">Reference proteome</keyword>
<dbReference type="GO" id="GO:0035101">
    <property type="term" value="C:FACT complex"/>
    <property type="evidence" value="ECO:0007669"/>
    <property type="project" value="UniProtKB-UniRule"/>
</dbReference>
<dbReference type="InterPro" id="IPR040258">
    <property type="entry name" value="Spt16"/>
</dbReference>
<evidence type="ECO:0000256" key="1">
    <source>
        <dbReference type="ARBA" id="ARBA00010779"/>
    </source>
</evidence>
<feature type="region of interest" description="Disordered" evidence="12">
    <location>
        <begin position="196"/>
        <end position="279"/>
    </location>
</feature>
<dbReference type="SMART" id="SM01287">
    <property type="entry name" value="Rtt106"/>
    <property type="match status" value="1"/>
</dbReference>
<keyword evidence="5 10" id="KW-0805">Transcription regulation</keyword>
<name>A0A1S3DF37_DIACI</name>
<evidence type="ECO:0000256" key="12">
    <source>
        <dbReference type="SAM" id="MobiDB-lite"/>
    </source>
</evidence>
<evidence type="ECO:0000313" key="14">
    <source>
        <dbReference type="Proteomes" id="UP000079169"/>
    </source>
</evidence>
<comment type="function">
    <text evidence="10">Component of the FACT complex, a general chromatin factor that acts to reorganize nucleosomes. The FACT complex is involved in multiple processes that require DNA as a template such as mRNA elongation, DNA replication and DNA repair. During transcription elongation the FACT complex acts as a histone chaperone that both destabilizes and restores nucleosomal structure. It facilitates the passage of RNA polymerase II and transcription by promoting the dissociation of one histone H2A-H2B dimer from the nucleosome, then subsequently promotes the reestablishment of the nucleosome following the passage of RNA polymerase II.</text>
</comment>
<feature type="domain" description="Histone chaperone RTT106/FACT complex subunit SPT16-like middle" evidence="13">
    <location>
        <begin position="48"/>
        <end position="138"/>
    </location>
</feature>
<evidence type="ECO:0000256" key="5">
    <source>
        <dbReference type="ARBA" id="ARBA00023015"/>
    </source>
</evidence>
<feature type="region of interest" description="Disordered" evidence="12">
    <location>
        <begin position="372"/>
        <end position="420"/>
    </location>
</feature>
<feature type="region of interest" description="Disordered" evidence="12">
    <location>
        <begin position="294"/>
        <end position="343"/>
    </location>
</feature>
<dbReference type="RefSeq" id="XP_008480361.1">
    <property type="nucleotide sequence ID" value="XM_008482139.1"/>
</dbReference>
<feature type="coiled-coil region" evidence="11">
    <location>
        <begin position="589"/>
        <end position="630"/>
    </location>
</feature>
<gene>
    <name evidence="15" type="primary">LOC103517120</name>
</gene>
<dbReference type="Proteomes" id="UP000079169">
    <property type="component" value="Unplaced"/>
</dbReference>
<keyword evidence="4 10" id="KW-0227">DNA damage</keyword>
<dbReference type="FunFam" id="2.30.29.30:FF:000017">
    <property type="entry name" value="FACT complex subunit SPT16"/>
    <property type="match status" value="1"/>
</dbReference>
<proteinExistence type="inferred from homology"/>
<feature type="region of interest" description="Disordered" evidence="12">
    <location>
        <begin position="432"/>
        <end position="479"/>
    </location>
</feature>
<feature type="compositionally biased region" description="Basic and acidic residues" evidence="12">
    <location>
        <begin position="372"/>
        <end position="381"/>
    </location>
</feature>
<dbReference type="InterPro" id="IPR013719">
    <property type="entry name" value="RTT106/SPT16-like_middle_dom"/>
</dbReference>
<dbReference type="GO" id="GO:0006281">
    <property type="term" value="P:DNA repair"/>
    <property type="evidence" value="ECO:0007669"/>
    <property type="project" value="UniProtKB-UniRule"/>
</dbReference>
<keyword evidence="7 10" id="KW-0804">Transcription</keyword>
<dbReference type="InterPro" id="IPR011993">
    <property type="entry name" value="PH-like_dom_sf"/>
</dbReference>
<dbReference type="PANTHER" id="PTHR13980">
    <property type="entry name" value="CDC68 RELATED"/>
    <property type="match status" value="1"/>
</dbReference>
<keyword evidence="9 10" id="KW-0539">Nucleus</keyword>
<feature type="compositionally biased region" description="Polar residues" evidence="12">
    <location>
        <begin position="469"/>
        <end position="479"/>
    </location>
</feature>
<dbReference type="KEGG" id="dci:103517120"/>
<feature type="compositionally biased region" description="Basic and acidic residues" evidence="12">
    <location>
        <begin position="204"/>
        <end position="228"/>
    </location>
</feature>
<dbReference type="GO" id="GO:0006368">
    <property type="term" value="P:transcription elongation by RNA polymerase II"/>
    <property type="evidence" value="ECO:0007669"/>
    <property type="project" value="TreeGrafter"/>
</dbReference>
<dbReference type="GO" id="GO:0031491">
    <property type="term" value="F:nucleosome binding"/>
    <property type="evidence" value="ECO:0007669"/>
    <property type="project" value="TreeGrafter"/>
</dbReference>
<feature type="compositionally biased region" description="Basic and acidic residues" evidence="12">
    <location>
        <begin position="409"/>
        <end position="420"/>
    </location>
</feature>
<evidence type="ECO:0000256" key="10">
    <source>
        <dbReference type="RuleBase" id="RU367052"/>
    </source>
</evidence>
<evidence type="ECO:0000256" key="6">
    <source>
        <dbReference type="ARBA" id="ARBA00023054"/>
    </source>
</evidence>
<comment type="subcellular location">
    <subcellularLocation>
        <location evidence="10">Nucleus</location>
    </subcellularLocation>
    <subcellularLocation>
        <location evidence="10">Chromosome</location>
    </subcellularLocation>
</comment>
<evidence type="ECO:0000256" key="7">
    <source>
        <dbReference type="ARBA" id="ARBA00023163"/>
    </source>
</evidence>
<dbReference type="AlphaFoldDB" id="A0A1S3DF37"/>
<evidence type="ECO:0000313" key="15">
    <source>
        <dbReference type="RefSeq" id="XP_008480361.1"/>
    </source>
</evidence>
<evidence type="ECO:0000256" key="11">
    <source>
        <dbReference type="SAM" id="Coils"/>
    </source>
</evidence>
<feature type="compositionally biased region" description="Basic and acidic residues" evidence="12">
    <location>
        <begin position="390"/>
        <end position="401"/>
    </location>
</feature>
<feature type="compositionally biased region" description="Basic and acidic residues" evidence="12">
    <location>
        <begin position="450"/>
        <end position="468"/>
    </location>
</feature>
<keyword evidence="2 10" id="KW-0158">Chromosome</keyword>
<dbReference type="PANTHER" id="PTHR13980:SF15">
    <property type="entry name" value="FACT COMPLEX SUBUNIT SPT16"/>
    <property type="match status" value="1"/>
</dbReference>